<dbReference type="AlphaFoldDB" id="A0AAV9TJ10"/>
<gene>
    <name evidence="2" type="ORF">QIS74_04174</name>
</gene>
<protein>
    <submittedName>
        <fullName evidence="2">Uncharacterized protein</fullName>
    </submittedName>
</protein>
<reference evidence="2 3" key="1">
    <citation type="submission" date="2023-04" db="EMBL/GenBank/DDBJ databases">
        <title>Colletotrichum tabacum stain YC1 causing leaf anthracnose on Nicotiana tabacum(L.) cv.</title>
        <authorList>
            <person name="Ji Z."/>
            <person name="Wang M."/>
            <person name="Zhang J."/>
            <person name="Wang N."/>
            <person name="Zhou Z."/>
        </authorList>
    </citation>
    <scope>NUCLEOTIDE SEQUENCE [LARGE SCALE GENOMIC DNA]</scope>
    <source>
        <strain evidence="2 3">YC1</strain>
    </source>
</reference>
<name>A0AAV9TJ10_9PEZI</name>
<keyword evidence="1" id="KW-0732">Signal</keyword>
<feature type="chain" id="PRO_5043866490" evidence="1">
    <location>
        <begin position="22"/>
        <end position="94"/>
    </location>
</feature>
<organism evidence="2 3">
    <name type="scientific">Colletotrichum tabaci</name>
    <dbReference type="NCBI Taxonomy" id="1209068"/>
    <lineage>
        <taxon>Eukaryota</taxon>
        <taxon>Fungi</taxon>
        <taxon>Dikarya</taxon>
        <taxon>Ascomycota</taxon>
        <taxon>Pezizomycotina</taxon>
        <taxon>Sordariomycetes</taxon>
        <taxon>Hypocreomycetidae</taxon>
        <taxon>Glomerellales</taxon>
        <taxon>Glomerellaceae</taxon>
        <taxon>Colletotrichum</taxon>
        <taxon>Colletotrichum destructivum species complex</taxon>
    </lineage>
</organism>
<comment type="caution">
    <text evidence="2">The sequence shown here is derived from an EMBL/GenBank/DDBJ whole genome shotgun (WGS) entry which is preliminary data.</text>
</comment>
<dbReference type="Proteomes" id="UP001327957">
    <property type="component" value="Unassembled WGS sequence"/>
</dbReference>
<sequence>MVSTTKLLPVIALMLSTAVSAQVVLKKCYCSVQDLSPNAPPMEQRVNVQWTAQACVDQGYMDGNACIVAADPVREDHFQDDCLELPGLSTTGCI</sequence>
<feature type="signal peptide" evidence="1">
    <location>
        <begin position="1"/>
        <end position="21"/>
    </location>
</feature>
<dbReference type="EMBL" id="JASAOK010000018">
    <property type="protein sequence ID" value="KAK6222472.1"/>
    <property type="molecule type" value="Genomic_DNA"/>
</dbReference>
<proteinExistence type="predicted"/>
<accession>A0AAV9TJ10</accession>
<evidence type="ECO:0000313" key="3">
    <source>
        <dbReference type="Proteomes" id="UP001327957"/>
    </source>
</evidence>
<evidence type="ECO:0000313" key="2">
    <source>
        <dbReference type="EMBL" id="KAK6222472.1"/>
    </source>
</evidence>
<keyword evidence="3" id="KW-1185">Reference proteome</keyword>
<evidence type="ECO:0000256" key="1">
    <source>
        <dbReference type="SAM" id="SignalP"/>
    </source>
</evidence>